<accession>A0A5C3QS28</accession>
<keyword evidence="4" id="KW-1185">Reference proteome</keyword>
<gene>
    <name evidence="3" type="ORF">BDV98DRAFT_564546</name>
</gene>
<protein>
    <submittedName>
        <fullName evidence="3">Uncharacterized protein</fullName>
    </submittedName>
</protein>
<feature type="transmembrane region" description="Helical" evidence="2">
    <location>
        <begin position="101"/>
        <end position="124"/>
    </location>
</feature>
<feature type="transmembrane region" description="Helical" evidence="2">
    <location>
        <begin position="151"/>
        <end position="171"/>
    </location>
</feature>
<dbReference type="AlphaFoldDB" id="A0A5C3QS28"/>
<keyword evidence="2" id="KW-0472">Membrane</keyword>
<evidence type="ECO:0000256" key="2">
    <source>
        <dbReference type="SAM" id="Phobius"/>
    </source>
</evidence>
<reference evidence="3 4" key="1">
    <citation type="journal article" date="2019" name="Nat. Ecol. Evol.">
        <title>Megaphylogeny resolves global patterns of mushroom evolution.</title>
        <authorList>
            <person name="Varga T."/>
            <person name="Krizsan K."/>
            <person name="Foldi C."/>
            <person name="Dima B."/>
            <person name="Sanchez-Garcia M."/>
            <person name="Sanchez-Ramirez S."/>
            <person name="Szollosi G.J."/>
            <person name="Szarkandi J.G."/>
            <person name="Papp V."/>
            <person name="Albert L."/>
            <person name="Andreopoulos W."/>
            <person name="Angelini C."/>
            <person name="Antonin V."/>
            <person name="Barry K.W."/>
            <person name="Bougher N.L."/>
            <person name="Buchanan P."/>
            <person name="Buyck B."/>
            <person name="Bense V."/>
            <person name="Catcheside P."/>
            <person name="Chovatia M."/>
            <person name="Cooper J."/>
            <person name="Damon W."/>
            <person name="Desjardin D."/>
            <person name="Finy P."/>
            <person name="Geml J."/>
            <person name="Haridas S."/>
            <person name="Hughes K."/>
            <person name="Justo A."/>
            <person name="Karasinski D."/>
            <person name="Kautmanova I."/>
            <person name="Kiss B."/>
            <person name="Kocsube S."/>
            <person name="Kotiranta H."/>
            <person name="LaButti K.M."/>
            <person name="Lechner B.E."/>
            <person name="Liimatainen K."/>
            <person name="Lipzen A."/>
            <person name="Lukacs Z."/>
            <person name="Mihaltcheva S."/>
            <person name="Morgado L.N."/>
            <person name="Niskanen T."/>
            <person name="Noordeloos M.E."/>
            <person name="Ohm R.A."/>
            <person name="Ortiz-Santana B."/>
            <person name="Ovrebo C."/>
            <person name="Racz N."/>
            <person name="Riley R."/>
            <person name="Savchenko A."/>
            <person name="Shiryaev A."/>
            <person name="Soop K."/>
            <person name="Spirin V."/>
            <person name="Szebenyi C."/>
            <person name="Tomsovsky M."/>
            <person name="Tulloss R.E."/>
            <person name="Uehling J."/>
            <person name="Grigoriev I.V."/>
            <person name="Vagvolgyi C."/>
            <person name="Papp T."/>
            <person name="Martin F.M."/>
            <person name="Miettinen O."/>
            <person name="Hibbett D.S."/>
            <person name="Nagy L.G."/>
        </authorList>
    </citation>
    <scope>NUCLEOTIDE SEQUENCE [LARGE SCALE GENOMIC DNA]</scope>
    <source>
        <strain evidence="3 4">CBS 309.79</strain>
    </source>
</reference>
<name>A0A5C3QS28_9AGAR</name>
<feature type="transmembrane region" description="Helical" evidence="2">
    <location>
        <begin position="44"/>
        <end position="62"/>
    </location>
</feature>
<organism evidence="3 4">
    <name type="scientific">Pterulicium gracile</name>
    <dbReference type="NCBI Taxonomy" id="1884261"/>
    <lineage>
        <taxon>Eukaryota</taxon>
        <taxon>Fungi</taxon>
        <taxon>Dikarya</taxon>
        <taxon>Basidiomycota</taxon>
        <taxon>Agaricomycotina</taxon>
        <taxon>Agaricomycetes</taxon>
        <taxon>Agaricomycetidae</taxon>
        <taxon>Agaricales</taxon>
        <taxon>Pleurotineae</taxon>
        <taxon>Pterulaceae</taxon>
        <taxon>Pterulicium</taxon>
    </lineage>
</organism>
<dbReference type="EMBL" id="ML178820">
    <property type="protein sequence ID" value="TFL03640.1"/>
    <property type="molecule type" value="Genomic_DNA"/>
</dbReference>
<evidence type="ECO:0000256" key="1">
    <source>
        <dbReference type="SAM" id="MobiDB-lite"/>
    </source>
</evidence>
<sequence length="205" mass="23306">MNVISNVLTSQRTLAFCFFICASPVALGMYERTEKHTYVQLCRHLVFPFACMALGLQWRVVLVDGEQKRVEKVMRMSGNDDKAPLKAIKQRMDEQQTWTTGLLKMWTAITMLTTTLTLFLQHYYPVSQYLHLPRYGTFPVLAPIPAVLMKHMYGVCVGVGSVCIMVCWYAFKPSAGDLSEFEPAEEVGKEGGKRGEKRKRGKGRR</sequence>
<evidence type="ECO:0000313" key="4">
    <source>
        <dbReference type="Proteomes" id="UP000305067"/>
    </source>
</evidence>
<keyword evidence="2" id="KW-1133">Transmembrane helix</keyword>
<proteinExistence type="predicted"/>
<feature type="compositionally biased region" description="Basic residues" evidence="1">
    <location>
        <begin position="195"/>
        <end position="205"/>
    </location>
</feature>
<dbReference type="Proteomes" id="UP000305067">
    <property type="component" value="Unassembled WGS sequence"/>
</dbReference>
<keyword evidence="2" id="KW-0812">Transmembrane</keyword>
<evidence type="ECO:0000313" key="3">
    <source>
        <dbReference type="EMBL" id="TFL03640.1"/>
    </source>
</evidence>
<feature type="region of interest" description="Disordered" evidence="1">
    <location>
        <begin position="181"/>
        <end position="205"/>
    </location>
</feature>